<dbReference type="GO" id="GO:0045053">
    <property type="term" value="P:protein retention in Golgi apparatus"/>
    <property type="evidence" value="ECO:0007669"/>
    <property type="project" value="TreeGrafter"/>
</dbReference>
<feature type="domain" description="Vacuolar protein sorting-associated protein 13 VPS13 adaptor binding" evidence="1">
    <location>
        <begin position="134"/>
        <end position="282"/>
    </location>
</feature>
<comment type="caution">
    <text evidence="2">The sequence shown here is derived from an EMBL/GenBank/DDBJ whole genome shotgun (WGS) entry which is preliminary data.</text>
</comment>
<keyword evidence="3" id="KW-1185">Reference proteome</keyword>
<dbReference type="GO" id="GO:0006623">
    <property type="term" value="P:protein targeting to vacuole"/>
    <property type="evidence" value="ECO:0007669"/>
    <property type="project" value="TreeGrafter"/>
</dbReference>
<sequence length="360" mass="39999">MKYSLSTAHCDIKSKDGRVAKIHFLIESTWKDVPIIHPDNFGYACDKSSPVALQEQKETVHFSNFLDIEIHVRLSDTGPPSTNGVDCICNEATIPSGLFVNLYANPAAIYFIVTLTSFDFGNGKYFALLRLSRGQRGILEAVVFTSYTLENNTKFSLFYFPANHKLVSRHEVENIGSAVPPELGSYLPPGSTKSWFSKCHKVHITLLDERASKAPLDLDALSGLTEVNLEVEGESGSKTVTKLGVSLKPSLRKVVPLQVVSMYPRYVILNESDEVITVRQCFLEEDGTDTTVTLNNGPTIVLRFCWPANMDLPYRIENRLGNTSITYYQKEGLTEPEVLASGSSVGYVWDDLTHAHKLVV</sequence>
<dbReference type="PANTHER" id="PTHR16166:SF130">
    <property type="entry name" value="PROTEIN SORTING-ASSOCIATED PROTEIN, PUTATIVE (DUF1162)-RELATED"/>
    <property type="match status" value="1"/>
</dbReference>
<dbReference type="AlphaFoldDB" id="A0A1J6K1Y8"/>
<evidence type="ECO:0000313" key="2">
    <source>
        <dbReference type="EMBL" id="OIT19144.1"/>
    </source>
</evidence>
<dbReference type="EMBL" id="MJEQ01009847">
    <property type="protein sequence ID" value="OIT19144.1"/>
    <property type="molecule type" value="Genomic_DNA"/>
</dbReference>
<dbReference type="InterPro" id="IPR009543">
    <property type="entry name" value="VPS13_VAB"/>
</dbReference>
<evidence type="ECO:0000313" key="3">
    <source>
        <dbReference type="Proteomes" id="UP000187609"/>
    </source>
</evidence>
<reference evidence="2" key="1">
    <citation type="submission" date="2016-11" db="EMBL/GenBank/DDBJ databases">
        <title>The genome of Nicotiana attenuata.</title>
        <authorList>
            <person name="Xu S."/>
            <person name="Brockmoeller T."/>
            <person name="Gaquerel E."/>
            <person name="Navarro A."/>
            <person name="Kuhl H."/>
            <person name="Gase K."/>
            <person name="Ling Z."/>
            <person name="Zhou W."/>
            <person name="Kreitzer C."/>
            <person name="Stanke M."/>
            <person name="Tang H."/>
            <person name="Lyons E."/>
            <person name="Pandey P."/>
            <person name="Pandey S.P."/>
            <person name="Timmermann B."/>
            <person name="Baldwin I.T."/>
        </authorList>
    </citation>
    <scope>NUCLEOTIDE SEQUENCE [LARGE SCALE GENOMIC DNA]</scope>
    <source>
        <strain evidence="2">UT</strain>
    </source>
</reference>
<organism evidence="2 3">
    <name type="scientific">Nicotiana attenuata</name>
    <name type="common">Coyote tobacco</name>
    <dbReference type="NCBI Taxonomy" id="49451"/>
    <lineage>
        <taxon>Eukaryota</taxon>
        <taxon>Viridiplantae</taxon>
        <taxon>Streptophyta</taxon>
        <taxon>Embryophyta</taxon>
        <taxon>Tracheophyta</taxon>
        <taxon>Spermatophyta</taxon>
        <taxon>Magnoliopsida</taxon>
        <taxon>eudicotyledons</taxon>
        <taxon>Gunneridae</taxon>
        <taxon>Pentapetalae</taxon>
        <taxon>asterids</taxon>
        <taxon>lamiids</taxon>
        <taxon>Solanales</taxon>
        <taxon>Solanaceae</taxon>
        <taxon>Nicotianoideae</taxon>
        <taxon>Nicotianeae</taxon>
        <taxon>Nicotiana</taxon>
    </lineage>
</organism>
<dbReference type="PANTHER" id="PTHR16166">
    <property type="entry name" value="VACUOLAR PROTEIN SORTING-ASSOCIATED PROTEIN VPS13"/>
    <property type="match status" value="1"/>
</dbReference>
<dbReference type="Proteomes" id="UP000187609">
    <property type="component" value="Unassembled WGS sequence"/>
</dbReference>
<accession>A0A1J6K1Y8</accession>
<dbReference type="Gramene" id="OIT19144">
    <property type="protein sequence ID" value="OIT19144"/>
    <property type="gene ID" value="A4A49_42673"/>
</dbReference>
<dbReference type="STRING" id="49451.A0A1J6K1Y8"/>
<dbReference type="Pfam" id="PF25036">
    <property type="entry name" value="VPS13_VAB"/>
    <property type="match status" value="1"/>
</dbReference>
<dbReference type="InterPro" id="IPR026847">
    <property type="entry name" value="VPS13"/>
</dbReference>
<evidence type="ECO:0000259" key="1">
    <source>
        <dbReference type="Pfam" id="PF25036"/>
    </source>
</evidence>
<gene>
    <name evidence="2" type="ORF">A4A49_42673</name>
</gene>
<name>A0A1J6K1Y8_NICAT</name>
<protein>
    <recommendedName>
        <fullName evidence="1">Vacuolar protein sorting-associated protein 13 VPS13 adaptor binding domain-containing protein</fullName>
    </recommendedName>
</protein>
<proteinExistence type="predicted"/>